<dbReference type="PANTHER" id="PTHR48098:SF1">
    <property type="entry name" value="DIACYLGLYCEROL ACYLTRANSFERASE_MYCOLYLTRANSFERASE AG85A"/>
    <property type="match status" value="1"/>
</dbReference>
<dbReference type="GO" id="GO:0016787">
    <property type="term" value="F:hydrolase activity"/>
    <property type="evidence" value="ECO:0007669"/>
    <property type="project" value="UniProtKB-KW"/>
</dbReference>
<protein>
    <submittedName>
        <fullName evidence="6">Alpha/beta-hydrolase</fullName>
    </submittedName>
</protein>
<dbReference type="STRING" id="1754191.A0A1Y1V8B7"/>
<reference evidence="6 7" key="1">
    <citation type="submission" date="2016-08" db="EMBL/GenBank/DDBJ databases">
        <title>Genomes of anaerobic fungi encode conserved fungal cellulosomes for biomass hydrolysis.</title>
        <authorList>
            <consortium name="DOE Joint Genome Institute"/>
            <person name="Haitjema C.H."/>
            <person name="Gilmore S.P."/>
            <person name="Henske J.K."/>
            <person name="Solomon K.V."/>
            <person name="De Groot R."/>
            <person name="Kuo A."/>
            <person name="Mondo S.J."/>
            <person name="Salamov A.A."/>
            <person name="Labutti K."/>
            <person name="Zhao Z."/>
            <person name="Chiniquy J."/>
            <person name="Barry K."/>
            <person name="Brewer H.M."/>
            <person name="Purvine S.O."/>
            <person name="Wright A.T."/>
            <person name="Boxma B."/>
            <person name="Van Alen T."/>
            <person name="Hackstein J.H."/>
            <person name="Baker S.E."/>
            <person name="Grigoriev I.V."/>
            <person name="O'Malley M.A."/>
        </authorList>
    </citation>
    <scope>NUCLEOTIDE SEQUENCE [LARGE SCALE GENOMIC DNA]</scope>
    <source>
        <strain evidence="7">finn</strain>
    </source>
</reference>
<organism evidence="6 7">
    <name type="scientific">Piromyces finnis</name>
    <dbReference type="NCBI Taxonomy" id="1754191"/>
    <lineage>
        <taxon>Eukaryota</taxon>
        <taxon>Fungi</taxon>
        <taxon>Fungi incertae sedis</taxon>
        <taxon>Chytridiomycota</taxon>
        <taxon>Chytridiomycota incertae sedis</taxon>
        <taxon>Neocallimastigomycetes</taxon>
        <taxon>Neocallimastigales</taxon>
        <taxon>Neocallimastigaceae</taxon>
        <taxon>Piromyces</taxon>
    </lineage>
</organism>
<evidence type="ECO:0000256" key="4">
    <source>
        <dbReference type="SAM" id="SignalP"/>
    </source>
</evidence>
<dbReference type="InterPro" id="IPR002883">
    <property type="entry name" value="CBM10/Dockerin_dom"/>
</dbReference>
<dbReference type="SUPFAM" id="SSF53474">
    <property type="entry name" value="alpha/beta-Hydrolases"/>
    <property type="match status" value="1"/>
</dbReference>
<keyword evidence="2" id="KW-0677">Repeat</keyword>
<feature type="chain" id="PRO_5012305049" evidence="4">
    <location>
        <begin position="20"/>
        <end position="324"/>
    </location>
</feature>
<dbReference type="Gene3D" id="3.90.1220.10">
    <property type="entry name" value="Cellulose docking domain, dockering"/>
    <property type="match status" value="1"/>
</dbReference>
<dbReference type="Pfam" id="PF02013">
    <property type="entry name" value="CBM_10"/>
    <property type="match status" value="1"/>
</dbReference>
<reference evidence="6 7" key="2">
    <citation type="submission" date="2016-08" db="EMBL/GenBank/DDBJ databases">
        <title>Pervasive Adenine N6-methylation of Active Genes in Fungi.</title>
        <authorList>
            <consortium name="DOE Joint Genome Institute"/>
            <person name="Mondo S.J."/>
            <person name="Dannebaum R.O."/>
            <person name="Kuo R.C."/>
            <person name="Labutti K."/>
            <person name="Haridas S."/>
            <person name="Kuo A."/>
            <person name="Salamov A."/>
            <person name="Ahrendt S.R."/>
            <person name="Lipzen A."/>
            <person name="Sullivan W."/>
            <person name="Andreopoulos W.B."/>
            <person name="Clum A."/>
            <person name="Lindquist E."/>
            <person name="Daum C."/>
            <person name="Ramamoorthy G.K."/>
            <person name="Gryganskyi A."/>
            <person name="Culley D."/>
            <person name="Magnuson J.K."/>
            <person name="James T.Y."/>
            <person name="O'Malley M.A."/>
            <person name="Stajich J.E."/>
            <person name="Spatafora J.W."/>
            <person name="Visel A."/>
            <person name="Grigoriev I.V."/>
        </authorList>
    </citation>
    <scope>NUCLEOTIDE SEQUENCE [LARGE SCALE GENOMIC DNA]</scope>
    <source>
        <strain evidence="7">finn</strain>
    </source>
</reference>
<dbReference type="Proteomes" id="UP000193719">
    <property type="component" value="Unassembled WGS sequence"/>
</dbReference>
<evidence type="ECO:0000256" key="2">
    <source>
        <dbReference type="ARBA" id="ARBA00022737"/>
    </source>
</evidence>
<accession>A0A1Y1V8B7</accession>
<dbReference type="AlphaFoldDB" id="A0A1Y1V8B7"/>
<gene>
    <name evidence="6" type="ORF">BCR36DRAFT_370670</name>
</gene>
<proteinExistence type="predicted"/>
<dbReference type="PANTHER" id="PTHR48098">
    <property type="entry name" value="ENTEROCHELIN ESTERASE-RELATED"/>
    <property type="match status" value="1"/>
</dbReference>
<dbReference type="InterPro" id="IPR050583">
    <property type="entry name" value="Mycobacterial_A85_antigen"/>
</dbReference>
<dbReference type="Gene3D" id="3.40.50.1820">
    <property type="entry name" value="alpha/beta hydrolase"/>
    <property type="match status" value="1"/>
</dbReference>
<evidence type="ECO:0000256" key="1">
    <source>
        <dbReference type="ARBA" id="ARBA00022729"/>
    </source>
</evidence>
<evidence type="ECO:0000313" key="6">
    <source>
        <dbReference type="EMBL" id="ORX49651.1"/>
    </source>
</evidence>
<dbReference type="OrthoDB" id="2112891at2759"/>
<dbReference type="InterPro" id="IPR029058">
    <property type="entry name" value="AB_hydrolase_fold"/>
</dbReference>
<dbReference type="GO" id="GO:0016747">
    <property type="term" value="F:acyltransferase activity, transferring groups other than amino-acyl groups"/>
    <property type="evidence" value="ECO:0007669"/>
    <property type="project" value="TreeGrafter"/>
</dbReference>
<dbReference type="Pfam" id="PF00756">
    <property type="entry name" value="Esterase"/>
    <property type="match status" value="1"/>
</dbReference>
<dbReference type="InterPro" id="IPR000801">
    <property type="entry name" value="Esterase-like"/>
</dbReference>
<evidence type="ECO:0000313" key="7">
    <source>
        <dbReference type="Proteomes" id="UP000193719"/>
    </source>
</evidence>
<sequence length="324" mass="36512">MKFLLLFSLILAGVNFVHAYQECYGCNVVMEENGVKWGVENNQWCTIPYRCMGNNAYPDQGYFNNFGNNGNNNPLQFKEAPYDYQNPCQQAGKIVKESYNGINGGNTLNVYLPYGYDSNKQYNIFYLMHGGGENENTIFSNDVKLNNILDHMIMKGELEPLIVVTPTFNKCEARTFYKEFRESVIPFVEGKYSTYAKSTSPADIKASRMHRAFGGFSMGSASTWAVLVNSLDIVAYYMPLSGDNWEANGGYGKAKSVADAIDKSGLSKNQYFIFCATGSEDIAYPNMNPQIDEMKKMPQFVYSSDFSQGNFYYLVANDGKIYAR</sequence>
<dbReference type="InterPro" id="IPR009034">
    <property type="entry name" value="Dockerin_dom_fun_sf"/>
</dbReference>
<comment type="caution">
    <text evidence="6">The sequence shown here is derived from an EMBL/GenBank/DDBJ whole genome shotgun (WGS) entry which is preliminary data.</text>
</comment>
<keyword evidence="1 4" id="KW-0732">Signal</keyword>
<name>A0A1Y1V8B7_9FUNG</name>
<keyword evidence="7" id="KW-1185">Reference proteome</keyword>
<evidence type="ECO:0000256" key="3">
    <source>
        <dbReference type="ARBA" id="ARBA00022801"/>
    </source>
</evidence>
<dbReference type="EMBL" id="MCFH01000023">
    <property type="protein sequence ID" value="ORX49651.1"/>
    <property type="molecule type" value="Genomic_DNA"/>
</dbReference>
<dbReference type="SUPFAM" id="SSF64571">
    <property type="entry name" value="Cellulose docking domain, dockering"/>
    <property type="match status" value="1"/>
</dbReference>
<keyword evidence="3 6" id="KW-0378">Hydrolase</keyword>
<evidence type="ECO:0000259" key="5">
    <source>
        <dbReference type="PROSITE" id="PS51763"/>
    </source>
</evidence>
<dbReference type="PROSITE" id="PS51763">
    <property type="entry name" value="CBM10"/>
    <property type="match status" value="1"/>
</dbReference>
<feature type="domain" description="CBM10" evidence="5">
    <location>
        <begin position="9"/>
        <end position="48"/>
    </location>
</feature>
<feature type="signal peptide" evidence="4">
    <location>
        <begin position="1"/>
        <end position="19"/>
    </location>
</feature>